<feature type="compositionally biased region" description="Low complexity" evidence="1">
    <location>
        <begin position="1"/>
        <end position="11"/>
    </location>
</feature>
<feature type="compositionally biased region" description="Basic residues" evidence="1">
    <location>
        <begin position="49"/>
        <end position="60"/>
    </location>
</feature>
<evidence type="ECO:0000313" key="3">
    <source>
        <dbReference type="Proteomes" id="UP000465112"/>
    </source>
</evidence>
<comment type="caution">
    <text evidence="2">The sequence shown here is derived from an EMBL/GenBank/DDBJ whole genome shotgun (WGS) entry which is preliminary data.</text>
</comment>
<dbReference type="Proteomes" id="UP000465112">
    <property type="component" value="Chromosome 10"/>
</dbReference>
<gene>
    <name evidence="2" type="ORF">PFLUV_G00127740</name>
</gene>
<name>A0A6A5F4I4_PERFL</name>
<sequence length="164" mass="17241">MAAQRSESVSSPRRRHSPSLDLESGQQDLLLSDGFLPLQHDGDSLPVHRSLRSHAQRRPRVVQAAVGVRPEHPGDLPDPGQPAEDEPGGSAELLLAVEQRCVQVCPLSGAFGCLGSALRSATGVYEGSALKQTLRGPAGCPPPQSECSLCAGSQPSTTLPIMHL</sequence>
<keyword evidence="3" id="KW-1185">Reference proteome</keyword>
<accession>A0A6A5F4I4</accession>
<evidence type="ECO:0000256" key="1">
    <source>
        <dbReference type="SAM" id="MobiDB-lite"/>
    </source>
</evidence>
<proteinExistence type="predicted"/>
<organism evidence="2 3">
    <name type="scientific">Perca fluviatilis</name>
    <name type="common">European perch</name>
    <dbReference type="NCBI Taxonomy" id="8168"/>
    <lineage>
        <taxon>Eukaryota</taxon>
        <taxon>Metazoa</taxon>
        <taxon>Chordata</taxon>
        <taxon>Craniata</taxon>
        <taxon>Vertebrata</taxon>
        <taxon>Euteleostomi</taxon>
        <taxon>Actinopterygii</taxon>
        <taxon>Neopterygii</taxon>
        <taxon>Teleostei</taxon>
        <taxon>Neoteleostei</taxon>
        <taxon>Acanthomorphata</taxon>
        <taxon>Eupercaria</taxon>
        <taxon>Perciformes</taxon>
        <taxon>Percoidei</taxon>
        <taxon>Percidae</taxon>
        <taxon>Percinae</taxon>
        <taxon>Perca</taxon>
    </lineage>
</organism>
<feature type="region of interest" description="Disordered" evidence="1">
    <location>
        <begin position="66"/>
        <end position="90"/>
    </location>
</feature>
<reference evidence="2 3" key="1">
    <citation type="submission" date="2019-06" db="EMBL/GenBank/DDBJ databases">
        <title>A chromosome-scale genome assembly of the European perch, Perca fluviatilis.</title>
        <authorList>
            <person name="Roques C."/>
            <person name="Zahm M."/>
            <person name="Cabau C."/>
            <person name="Klopp C."/>
            <person name="Bouchez O."/>
            <person name="Donnadieu C."/>
            <person name="Kuhl H."/>
            <person name="Gislard M."/>
            <person name="Guendouz S."/>
            <person name="Journot L."/>
            <person name="Haffray P."/>
            <person name="Bestin A."/>
            <person name="Morvezen R."/>
            <person name="Feron R."/>
            <person name="Wen M."/>
            <person name="Jouanno E."/>
            <person name="Herpin A."/>
            <person name="Schartl M."/>
            <person name="Postlethwait J."/>
            <person name="Schaerlinger B."/>
            <person name="Chardard D."/>
            <person name="Lecocq T."/>
            <person name="Poncet C."/>
            <person name="Jaffrelo L."/>
            <person name="Lampietro C."/>
            <person name="Guiguen Y."/>
        </authorList>
    </citation>
    <scope>NUCLEOTIDE SEQUENCE [LARGE SCALE GENOMIC DNA]</scope>
    <source>
        <tissue evidence="2">Blood</tissue>
    </source>
</reference>
<protein>
    <submittedName>
        <fullName evidence="2">Uncharacterized protein</fullName>
    </submittedName>
</protein>
<evidence type="ECO:0000313" key="2">
    <source>
        <dbReference type="EMBL" id="KAF1385155.1"/>
    </source>
</evidence>
<feature type="region of interest" description="Disordered" evidence="1">
    <location>
        <begin position="1"/>
        <end position="26"/>
    </location>
</feature>
<dbReference type="EMBL" id="VHII01000010">
    <property type="protein sequence ID" value="KAF1385155.1"/>
    <property type="molecule type" value="Genomic_DNA"/>
</dbReference>
<dbReference type="AlphaFoldDB" id="A0A6A5F4I4"/>
<feature type="region of interest" description="Disordered" evidence="1">
    <location>
        <begin position="41"/>
        <end position="60"/>
    </location>
</feature>